<protein>
    <submittedName>
        <fullName evidence="1">Uncharacterized protein</fullName>
    </submittedName>
</protein>
<dbReference type="HOGENOM" id="CLU_1758594_0_0_1"/>
<sequence>MQDEELLRKPSQGKLTSLLTDWVHGWQATALLLHAIGICPMATPSVWYSPHGSLNTEPMLRARGIDPHNPSITNTAAAAARIAAHTALFTAAKLHHGMPFAGAAARSAIPQPIGSPRTQVLKLLLCRSSMSGRNPRIRSPYFLSPTHV</sequence>
<dbReference type="KEGG" id="cthr:CTHT_0018680"/>
<reference evidence="1 2" key="1">
    <citation type="journal article" date="2011" name="Cell">
        <title>Insight into structure and assembly of the nuclear pore complex by utilizing the genome of a eukaryotic thermophile.</title>
        <authorList>
            <person name="Amlacher S."/>
            <person name="Sarges P."/>
            <person name="Flemming D."/>
            <person name="van Noort V."/>
            <person name="Kunze R."/>
            <person name="Devos D.P."/>
            <person name="Arumugam M."/>
            <person name="Bork P."/>
            <person name="Hurt E."/>
        </authorList>
    </citation>
    <scope>NUCLEOTIDE SEQUENCE [LARGE SCALE GENOMIC DNA]</scope>
    <source>
        <strain evidence="2">DSM 1495 / CBS 144.50 / IMI 039719</strain>
    </source>
</reference>
<evidence type="ECO:0000313" key="1">
    <source>
        <dbReference type="EMBL" id="EGS22344.1"/>
    </source>
</evidence>
<dbReference type="EMBL" id="GL988040">
    <property type="protein sequence ID" value="EGS22344.1"/>
    <property type="molecule type" value="Genomic_DNA"/>
</dbReference>
<dbReference type="AlphaFoldDB" id="G0S2W1"/>
<keyword evidence="2" id="KW-1185">Reference proteome</keyword>
<name>G0S2W1_CHATD</name>
<dbReference type="RefSeq" id="XP_006692363.1">
    <property type="nucleotide sequence ID" value="XM_006692300.1"/>
</dbReference>
<dbReference type="Proteomes" id="UP000008066">
    <property type="component" value="Unassembled WGS sequence"/>
</dbReference>
<dbReference type="GeneID" id="18255906"/>
<dbReference type="OrthoDB" id="2308815at2759"/>
<gene>
    <name evidence="1" type="ORF">CTHT_0018680</name>
</gene>
<accession>G0S2W1</accession>
<organism evidence="2">
    <name type="scientific">Chaetomium thermophilum (strain DSM 1495 / CBS 144.50 / IMI 039719)</name>
    <name type="common">Thermochaetoides thermophila</name>
    <dbReference type="NCBI Taxonomy" id="759272"/>
    <lineage>
        <taxon>Eukaryota</taxon>
        <taxon>Fungi</taxon>
        <taxon>Dikarya</taxon>
        <taxon>Ascomycota</taxon>
        <taxon>Pezizomycotina</taxon>
        <taxon>Sordariomycetes</taxon>
        <taxon>Sordariomycetidae</taxon>
        <taxon>Sordariales</taxon>
        <taxon>Chaetomiaceae</taxon>
        <taxon>Thermochaetoides</taxon>
    </lineage>
</organism>
<evidence type="ECO:0000313" key="2">
    <source>
        <dbReference type="Proteomes" id="UP000008066"/>
    </source>
</evidence>
<dbReference type="STRING" id="759272.G0S2W1"/>
<proteinExistence type="predicted"/>